<dbReference type="PROSITE" id="PS50043">
    <property type="entry name" value="HTH_LUXR_2"/>
    <property type="match status" value="1"/>
</dbReference>
<dbReference type="EMBL" id="JAAGLI010000912">
    <property type="protein sequence ID" value="NEA27295.1"/>
    <property type="molecule type" value="Genomic_DNA"/>
</dbReference>
<reference evidence="5 6" key="1">
    <citation type="submission" date="2020-01" db="EMBL/GenBank/DDBJ databases">
        <title>Insect and environment-associated Actinomycetes.</title>
        <authorList>
            <person name="Currrie C."/>
            <person name="Chevrette M."/>
            <person name="Carlson C."/>
            <person name="Stubbendieck R."/>
            <person name="Wendt-Pienkowski E."/>
        </authorList>
    </citation>
    <scope>NUCLEOTIDE SEQUENCE [LARGE SCALE GENOMIC DNA]</scope>
    <source>
        <strain evidence="5 6">SID10258</strain>
    </source>
</reference>
<dbReference type="PROSITE" id="PS00622">
    <property type="entry name" value="HTH_LUXR_1"/>
    <property type="match status" value="1"/>
</dbReference>
<sequence>MALIAQGHSNAAIAERLFLAEKTVKNHVNRIYAKLGITSRAAAIARWLGTAEEDLR</sequence>
<dbReference type="Gene3D" id="1.10.10.10">
    <property type="entry name" value="Winged helix-like DNA-binding domain superfamily/Winged helix DNA-binding domain"/>
    <property type="match status" value="1"/>
</dbReference>
<accession>A0A6L9QP90</accession>
<dbReference type="PANTHER" id="PTHR44688">
    <property type="entry name" value="DNA-BINDING TRANSCRIPTIONAL ACTIVATOR DEVR_DOSR"/>
    <property type="match status" value="1"/>
</dbReference>
<dbReference type="Pfam" id="PF00196">
    <property type="entry name" value="GerE"/>
    <property type="match status" value="1"/>
</dbReference>
<gene>
    <name evidence="5" type="ORF">G3I70_33085</name>
</gene>
<evidence type="ECO:0000259" key="4">
    <source>
        <dbReference type="PROSITE" id="PS50043"/>
    </source>
</evidence>
<evidence type="ECO:0000313" key="6">
    <source>
        <dbReference type="Proteomes" id="UP000475532"/>
    </source>
</evidence>
<dbReference type="InterPro" id="IPR016032">
    <property type="entry name" value="Sig_transdc_resp-reg_C-effctor"/>
</dbReference>
<organism evidence="5 6">
    <name type="scientific">Actinomadura bangladeshensis</name>
    <dbReference type="NCBI Taxonomy" id="453573"/>
    <lineage>
        <taxon>Bacteria</taxon>
        <taxon>Bacillati</taxon>
        <taxon>Actinomycetota</taxon>
        <taxon>Actinomycetes</taxon>
        <taxon>Streptosporangiales</taxon>
        <taxon>Thermomonosporaceae</taxon>
        <taxon>Actinomadura</taxon>
    </lineage>
</organism>
<dbReference type="InterPro" id="IPR000792">
    <property type="entry name" value="Tscrpt_reg_LuxR_C"/>
</dbReference>
<dbReference type="AlphaFoldDB" id="A0A6L9QP90"/>
<comment type="caution">
    <text evidence="5">The sequence shown here is derived from an EMBL/GenBank/DDBJ whole genome shotgun (WGS) entry which is preliminary data.</text>
</comment>
<feature type="domain" description="HTH luxR-type" evidence="4">
    <location>
        <begin position="1"/>
        <end position="51"/>
    </location>
</feature>
<evidence type="ECO:0000313" key="5">
    <source>
        <dbReference type="EMBL" id="NEA27295.1"/>
    </source>
</evidence>
<dbReference type="PANTHER" id="PTHR44688:SF16">
    <property type="entry name" value="DNA-BINDING TRANSCRIPTIONAL ACTIVATOR DEVR_DOSR"/>
    <property type="match status" value="1"/>
</dbReference>
<keyword evidence="2" id="KW-0238">DNA-binding</keyword>
<dbReference type="PRINTS" id="PR00038">
    <property type="entry name" value="HTHLUXR"/>
</dbReference>
<keyword evidence="1" id="KW-0805">Transcription regulation</keyword>
<dbReference type="SUPFAM" id="SSF46894">
    <property type="entry name" value="C-terminal effector domain of the bipartite response regulators"/>
    <property type="match status" value="1"/>
</dbReference>
<dbReference type="InterPro" id="IPR036388">
    <property type="entry name" value="WH-like_DNA-bd_sf"/>
</dbReference>
<evidence type="ECO:0000256" key="1">
    <source>
        <dbReference type="ARBA" id="ARBA00023015"/>
    </source>
</evidence>
<proteinExistence type="predicted"/>
<dbReference type="GO" id="GO:0003677">
    <property type="term" value="F:DNA binding"/>
    <property type="evidence" value="ECO:0007669"/>
    <property type="project" value="UniProtKB-KW"/>
</dbReference>
<dbReference type="CDD" id="cd06170">
    <property type="entry name" value="LuxR_C_like"/>
    <property type="match status" value="1"/>
</dbReference>
<keyword evidence="3" id="KW-0804">Transcription</keyword>
<dbReference type="Proteomes" id="UP000475532">
    <property type="component" value="Unassembled WGS sequence"/>
</dbReference>
<dbReference type="SMART" id="SM00421">
    <property type="entry name" value="HTH_LUXR"/>
    <property type="match status" value="1"/>
</dbReference>
<evidence type="ECO:0000256" key="3">
    <source>
        <dbReference type="ARBA" id="ARBA00023163"/>
    </source>
</evidence>
<name>A0A6L9QP90_9ACTN</name>
<evidence type="ECO:0000256" key="2">
    <source>
        <dbReference type="ARBA" id="ARBA00023125"/>
    </source>
</evidence>
<protein>
    <submittedName>
        <fullName evidence="5">Response regulator transcription factor</fullName>
    </submittedName>
</protein>
<dbReference type="GO" id="GO:0006355">
    <property type="term" value="P:regulation of DNA-templated transcription"/>
    <property type="evidence" value="ECO:0007669"/>
    <property type="project" value="InterPro"/>
</dbReference>